<reference evidence="2" key="1">
    <citation type="submission" date="2016-11" db="EMBL/GenBank/DDBJ databases">
        <authorList>
            <person name="Varghese N."/>
            <person name="Submissions S."/>
        </authorList>
    </citation>
    <scope>NUCLEOTIDE SEQUENCE [LARGE SCALE GENOMIC DNA]</scope>
    <source>
        <strain evidence="2">DSM 22638</strain>
    </source>
</reference>
<dbReference type="Proteomes" id="UP000184532">
    <property type="component" value="Unassembled WGS sequence"/>
</dbReference>
<protein>
    <submittedName>
        <fullName evidence="1">Uncharacterized protein</fullName>
    </submittedName>
</protein>
<dbReference type="EMBL" id="FQWL01000004">
    <property type="protein sequence ID" value="SHG85404.1"/>
    <property type="molecule type" value="Genomic_DNA"/>
</dbReference>
<evidence type="ECO:0000313" key="2">
    <source>
        <dbReference type="Proteomes" id="UP000184532"/>
    </source>
</evidence>
<dbReference type="AlphaFoldDB" id="A0A1M5N783"/>
<dbReference type="OrthoDB" id="1494233at2"/>
<sequence>MAKKKILSDHKQKGKKLIPIMMQGNFLSEINWLDDFVPELFWIACVQKKLGYKTANEVLLELHELYLEISDSKYPHNIFSSYSSLKGHQKSKLLDRFKSSKSYDKLLMGIKDLQYFYPGHPLEFLYSNLELSKEDVDLEFIKSVLGDISFRRSKEAMYAQALVLYVAMATGKLIVTKESSLLGINEIKEYPDTEKSRQIASSIRASFNGILGNKDLTIRCDWANNFWVRSFELERPHINLQK</sequence>
<dbReference type="RefSeq" id="WP_131819080.1">
    <property type="nucleotide sequence ID" value="NZ_FQWL01000004.1"/>
</dbReference>
<gene>
    <name evidence="1" type="ORF">SAMN04488116_2697</name>
</gene>
<proteinExistence type="predicted"/>
<organism evidence="1 2">
    <name type="scientific">Flagellimonas flava</name>
    <dbReference type="NCBI Taxonomy" id="570519"/>
    <lineage>
        <taxon>Bacteria</taxon>
        <taxon>Pseudomonadati</taxon>
        <taxon>Bacteroidota</taxon>
        <taxon>Flavobacteriia</taxon>
        <taxon>Flavobacteriales</taxon>
        <taxon>Flavobacteriaceae</taxon>
        <taxon>Flagellimonas</taxon>
    </lineage>
</organism>
<evidence type="ECO:0000313" key="1">
    <source>
        <dbReference type="EMBL" id="SHG85404.1"/>
    </source>
</evidence>
<name>A0A1M5N783_9FLAO</name>
<dbReference type="STRING" id="570519.SAMN04488116_2697"/>
<accession>A0A1M5N783</accession>
<keyword evidence="2" id="KW-1185">Reference proteome</keyword>